<comment type="cofactor">
    <cofactor evidence="1">
        <name>pantetheine 4'-phosphate</name>
        <dbReference type="ChEBI" id="CHEBI:47942"/>
    </cofactor>
</comment>
<reference evidence="7" key="1">
    <citation type="submission" date="2016-07" db="EMBL/GenBank/DDBJ databases">
        <authorList>
            <person name="Florea S."/>
            <person name="Webb J.S."/>
            <person name="Jaromczyk J."/>
            <person name="Schardl C.L."/>
        </authorList>
    </citation>
    <scope>NUCLEOTIDE SEQUENCE [LARGE SCALE GENOMIC DNA]</scope>
    <source>
        <strain evidence="7">IPB1</strain>
    </source>
</reference>
<protein>
    <recommendedName>
        <fullName evidence="5">Carrier domain-containing protein</fullName>
    </recommendedName>
</protein>
<evidence type="ECO:0000256" key="4">
    <source>
        <dbReference type="ARBA" id="ARBA00022598"/>
    </source>
</evidence>
<dbReference type="FunFam" id="2.30.38.10:FF:000001">
    <property type="entry name" value="Non-ribosomal peptide synthetase PvdI"/>
    <property type="match status" value="1"/>
</dbReference>
<sequence length="4157" mass="462733">MNAYNIVKECRQAGIQLSVENDNIKVVGLDTTKHADLLAQIKQHKPEIIEFLNKEQVVLGAQPTGLNVLTRSDFPWAVLSDEILASPALQTAQTENIYIATPMQSGLIFHGLMEGSASYTSIAYCDLEGDLDIEAFTGAWQYIIQRHAIFRTSFIGMAEKQIHQLVHNSVDTPLKVLDWRERLQGGMEEALQAFRTQDKETGFDFDNAPLMRLTLIRISDSTYHFVWSHHHTLLDGWCLPIVFQEVMDCYRALLEQKSPDLPVTPEYEKYIGWLYQQDKEQAKTFWQQKLQGITAPTPLRVDQLKDICEVSEETERKHCTHKLTLTASLTKDLESLVKTSRCTMNTLLQAAWGLLLSRYSGEQDVVFGSTVSGRPAELDGIESMIGLFINTLPVRIDFEQCNTLPELLTLLQKNHADCEDVSYLGLADIQQLSQVPNGMNLFDSVLVFENYPTAIREGSDDDLGVTISNSGGYEQTNYPLTLIAHHNDTLSVKLDYYSDQFGKETIARLAGHLENVLIAMAKHGETLSLKHIDVLSQQEQTQLLQQWNDTAAEFPENACLHTLFETQVSLQPDAIAITTEDAQLTYSQLNSKANQLAAYLIAQGVKPDSLVGLCFERSTEMIVAILAVLKAGGAYVPFDPDYPAARLSYLLENSGANIILTHSALKSVLPLDEQLTVCLDEQDIQTTLATYRQDNIDVDSINLTANNLSYVLYTSGSTGNPKGVMIEHQAIVNRLDWMQSQYPLSNGDKVLQKTPYSFDVSVWELLWAISVGAQLVFAKPGGHKEPEYLAELIKAHGITTLHYVPSMLKVMLDTVDWAACESVKYVFCSGEALTQGQVNAFYDSGTSAALHNLYGPTEAAIDVTYWDCANRSQLNTIPIGKPINNIQLYVLDPQLRVQPIGAVGELHIAGTGLARGYLNNAELTQQRFIECDHLGQKSVRLYKTGDLVRWLPDGNLEFLGRVDHQVKLRGFRIELGEIENQLSLIEGVKETAVLCREDAGFEPRLVAYVVPTDTLDEEAEDYQETKQALIATYLDTLSKILPEYMVPSVVVILDSMPLNNNGKIDRRSLPVPAEGDLRKEAYVAPTNHIEETLCDIWQDVLAIDQVGIHDNFFSLGGHSLLAVRVGAKVQDELGQPLPIKQLFDTPTIAGLAKYLEENQGAELISPLPRIEIDEELADLPFPLTGVQQSYLLGRSDVFSLGNVAAHYYSEVNFPGLDLDRLGLAWNRLIERHGVLRTQFSESGTQKILPEVPEYNIAFHDMRNLKAHDKEQSLLAIRDELSHQVFDVEQWPLFELRVSRIGDEHFRMHFSMDLLLIDGSSSRILKQELLELYVDPNKEFEPLNLSFRDYVLAEQQLEETPLYQNAKEYWTKRLEDIPMAPALPLAKDPSEVNEPKFVRRQYYLPADAWTQLQQRINEWQLTPTVFMLTVFSQVLNRWTKSNRFTLNLTLFNRLPMHDEVEMLLGDFTSLTLLEIEARSDQALLDNSRRIQDQLWDDLEHRYFGGTEVLRALNRQSASHQAVAMPVVFTSTLGLAGDQSAKLNIKELQSRSHLAPQDFAITQTSQIWLDSMVNVNEGQLTLTWDAVDELFPQGMLDEMFAAYSGLLQDIAYGRIDWHDQYVPGLPTSQVNKRALVNSTDVARAPSTLHGLFLEQVQSKPDNTAVIAPQCTLSYAQVDKMAANLASQLHQKGAQANKLVAIVMHKGWEQVVACMGILYSGAAYLPIDAGLPAERINKLLSIGEVDLVVTQSDVQDTVEWPTNVDVLSVAIEDINRTGTTRFLAQPNPTDLAYVIFTSGSTGEPKGVVIDHQGAANTCLDINGKFNVGEYDRALALSALNFDLSVYDIFGLLAAGGGIVMPAADKDKDPAHWVECATQHNVTIWNTVPALAQLLAEQLDRLGDVPELALRVFLLSGDWLPLTLPNALRSYCQDAEVISLGGATEASIWSIYFPINNIDPTWKSIPYGKPLENQKFYVLKPDLRECADWVVGDLYIGGIGVAKGYWKDEEKTQSSFIINPHNGERLYKTGDLGRYRADGNIEFLGREDSQVKVHGHRIELGEIESALTGHDDIKDAIVLAVGENRHNKSLVAYIVPESGNADETQITESEHGEYQILTDGSERKAFKLEQHGLRKFAKSAPTISFAQPLDMHAELQISNDVDNMSLTEIQAAASRDALPQAKLGQWLATLAITNAQDQAIGKRSYPSAGSLYPVQTYCYFKEGAVEGVEPGVYYYAPEQHALICIDQGTAFAKLVSEQLTDLPLFVFLVADTAAIGPMYGDRTERFCALEAGHIEHVLKGGAVTANIALGNIATPAQLAQERTFSEALQLSEQHQLMACFGGSHTTASPQISNDTFTLVGRQSYREFKGEKTVTIEALSQFAAQLTWHKETLALYMYDKESDAFYLFDTDLSQFNQVTADLPLLSNSQVVGKQSVSDKASFSFYIVSQGEPSLAVTRQAGQLGQRMMQQSAKLLIGLCPIGGLAFEKAGADQTLLYSFDGGAISEEQARSWSSGDGAMEDVGKALREYLLSKLPVYMAPTTYMVMDAFPLTPNGKINRKALPQPDQSTLRDVDYVAPRNDTERTLCGIWQELLNVEKVGVLDNFFTLGGHSLLAVRLGTQIQDTFNVSMPLKQLFATPNVEGIAQYLSKHVQQEAQTQEWPRIIPDESSRYEPFPLTGVQQAYLLGRSDAFALGNVSTHGYSEVNLPDLNVERLEEVWNRLIGHHEMLRAEFSNDGMQRILQDVPRYQIPYLDLRDADDAQQQLSSIRDELSHQVFDVSRWPLFELRVSRVGQSHYRLHFSMDLLLIDASSSMVLTSELLELYAQPGKEIAPLSLSFRDYVLAEKALAGTPIYEKSRDYWHQRLEDLPMAPALPLVKDPVEVTEPKFVRRVFRMPHNEWQALQQKASRAGITPTVFLLTMFQQVLARWSKAPQFTLNLTLFNRLPMHEEVNQIVGDFTSLTLLQLAAQSDKSLLDNAKLVQSQLWEDLEHRYYDGIDVLRALNSYVGGSQSVTMPVVFTSALGLSNTDPDVAKAHPLLVRDEALAKQDYGISQTSQVWLDHQVSEGADGLTLIWDSIDELFPEGMLDDMFDAYQSLIEGISVDKLSMHDNYAPSLPVQQQTIRDSVNNTQAEQSQLTMHGLFRSQLDKHAEDIAVLSSDMAINYGQLDVMAGSMSEQLRQAGAQPNKLIAIVMEKGWEQVAAALAIQYAGAAYLPIDGNLPQERIEQLLALGEVDIALTQPHFADTINWPEGIEVLPVCRSIMNDNAYYLADEIPENLAYVIFTSGSTGTPKGVVIDHIGAVNTILDVNDKFNVSSADRAIALSALNFDLSVYDIFGLLACGGSLVLPDAGKEKEPTHWVELVERHQVTLWNTVPALAQLYVDELLRTTKGQEGICSSIRLFMLSGDWLPLGLPDQLRSKADAQVISLGGATEASIWSIYYPIDEVQSHWKSIPYGKPLRNQTFHVLKPDFSKCPDWVTGELYIGGIGLAKAYWGDPQKTANSFVTHPHTKERLYKTGDLGRYLPDGNIEFLGREDTQVKISGHRIELGEIESVLNKHDQIQDAIVTTVGESRFKKRLAAYIVPKQSQSNALQSSGMSIVDEQGQCQFTLLEDNQEKLLFKLSQKGLRNIPDSQTHPLTHKPDVHSALYVSEHAAPISVAQLSEHAQTMSQEQLGSWLSCLAQVPVEGHSIPKRSYASAGSLYPVQTYLYFAPGAVDGLASGFYYYDPAQHQLQLLSDQPVAGHLDNALSQLPMAVFLVADYDAMGPIYGNETARFSTIEAGHMHAVLDATSGHHHLATAPLSNLVTRDTHAALTEALSLSPAHQLMQCLAVASIERTVTTASVPLLARQSYRQYLPQPVTLDDAAKLVSQATTETQGCAVYLHTKADNVFYVFDQDSQQFKVSDDASLTANNDEGVNKSTYERAAFSLFLVGDTRSHADYLRVGEIGQRLMQLAYSFEMGLCPIGSVAFKQTHDGKPMLYSFEGGMISQAQTQQWEATDAQDNNVESRLRVYLEEHLPTYMIPAAFVLMERFPLTPNGKVNRKALPEPHESQVQQHNYVAPTNELEASICEVWQRVLGNEQVGIEDNFFEIGGNSLSAIQVLNGLRDILEVADNELSLGFFFRNPYPKKLAEAIEMKIVLEKAKTDVAELQDSDVEMGEL</sequence>
<dbReference type="PROSITE" id="PS50075">
    <property type="entry name" value="CARRIER"/>
    <property type="match status" value="3"/>
</dbReference>
<feature type="domain" description="Carrier" evidence="5">
    <location>
        <begin position="1084"/>
        <end position="1159"/>
    </location>
</feature>
<evidence type="ECO:0000256" key="1">
    <source>
        <dbReference type="ARBA" id="ARBA00001957"/>
    </source>
</evidence>
<dbReference type="InterPro" id="IPR029479">
    <property type="entry name" value="Nitroreductase"/>
</dbReference>
<dbReference type="InterPro" id="IPR020845">
    <property type="entry name" value="AMP-binding_CS"/>
</dbReference>
<dbReference type="Pfam" id="PF00668">
    <property type="entry name" value="Condensation"/>
    <property type="match status" value="3"/>
</dbReference>
<dbReference type="NCBIfam" id="NF003417">
    <property type="entry name" value="PRK04813.1"/>
    <property type="match status" value="5"/>
</dbReference>
<dbReference type="SUPFAM" id="SSF56801">
    <property type="entry name" value="Acetyl-CoA synthetase-like"/>
    <property type="match status" value="3"/>
</dbReference>
<dbReference type="GO" id="GO:0044550">
    <property type="term" value="P:secondary metabolite biosynthetic process"/>
    <property type="evidence" value="ECO:0007669"/>
    <property type="project" value="TreeGrafter"/>
</dbReference>
<evidence type="ECO:0000256" key="2">
    <source>
        <dbReference type="ARBA" id="ARBA00022450"/>
    </source>
</evidence>
<dbReference type="SMART" id="SM00823">
    <property type="entry name" value="PKS_PP"/>
    <property type="match status" value="3"/>
</dbReference>
<dbReference type="InterPro" id="IPR020806">
    <property type="entry name" value="PKS_PP-bd"/>
</dbReference>
<dbReference type="NCBIfam" id="TIGR01733">
    <property type="entry name" value="AA-adenyl-dom"/>
    <property type="match status" value="3"/>
</dbReference>
<evidence type="ECO:0000313" key="7">
    <source>
        <dbReference type="Proteomes" id="UP000093366"/>
    </source>
</evidence>
<dbReference type="InterPro" id="IPR010071">
    <property type="entry name" value="AA_adenyl_dom"/>
</dbReference>
<dbReference type="OrthoDB" id="9757559at2"/>
<dbReference type="Pfam" id="PF00501">
    <property type="entry name" value="AMP-binding"/>
    <property type="match status" value="3"/>
</dbReference>
<dbReference type="FunFam" id="3.40.50.980:FF:000002">
    <property type="entry name" value="Enterobactin synthetase component F"/>
    <property type="match status" value="1"/>
</dbReference>
<dbReference type="Gene3D" id="3.30.300.30">
    <property type="match status" value="5"/>
</dbReference>
<dbReference type="InterPro" id="IPR000415">
    <property type="entry name" value="Nitroreductase-like"/>
</dbReference>
<dbReference type="FunFam" id="1.10.1200.10:FF:000005">
    <property type="entry name" value="Nonribosomal peptide synthetase 1"/>
    <property type="match status" value="2"/>
</dbReference>
<organism evidence="6 7">
    <name type="scientific">Pseudoalteromonas luteoviolacea</name>
    <dbReference type="NCBI Taxonomy" id="43657"/>
    <lineage>
        <taxon>Bacteria</taxon>
        <taxon>Pseudomonadati</taxon>
        <taxon>Pseudomonadota</taxon>
        <taxon>Gammaproteobacteria</taxon>
        <taxon>Alteromonadales</taxon>
        <taxon>Pseudoalteromonadaceae</taxon>
        <taxon>Pseudoalteromonas</taxon>
    </lineage>
</organism>
<dbReference type="PROSITE" id="PS00455">
    <property type="entry name" value="AMP_BINDING"/>
    <property type="match status" value="3"/>
</dbReference>
<feature type="domain" description="Carrier" evidence="5">
    <location>
        <begin position="4057"/>
        <end position="4135"/>
    </location>
</feature>
<dbReference type="InterPro" id="IPR025110">
    <property type="entry name" value="AMP-bd_C"/>
</dbReference>
<dbReference type="GO" id="GO:0043041">
    <property type="term" value="P:amino acid activation for nonribosomal peptide biosynthetic process"/>
    <property type="evidence" value="ECO:0007669"/>
    <property type="project" value="TreeGrafter"/>
</dbReference>
<dbReference type="Gene3D" id="1.10.1200.10">
    <property type="entry name" value="ACP-like"/>
    <property type="match status" value="3"/>
</dbReference>
<name>A0A1C0TJR3_9GAMM</name>
<dbReference type="CDD" id="cd12114">
    <property type="entry name" value="A_NRPS_TlmIV_like"/>
    <property type="match status" value="1"/>
</dbReference>
<dbReference type="CDD" id="cd05930">
    <property type="entry name" value="A_NRPS"/>
    <property type="match status" value="1"/>
</dbReference>
<dbReference type="InterPro" id="IPR006162">
    <property type="entry name" value="Ppantetheine_attach_site"/>
</dbReference>
<dbReference type="InterPro" id="IPR000873">
    <property type="entry name" value="AMP-dep_synth/lig_dom"/>
</dbReference>
<dbReference type="PANTHER" id="PTHR45527">
    <property type="entry name" value="NONRIBOSOMAL PEPTIDE SYNTHETASE"/>
    <property type="match status" value="1"/>
</dbReference>
<dbReference type="Pfam" id="PF00881">
    <property type="entry name" value="Nitroreductase"/>
    <property type="match status" value="1"/>
</dbReference>
<evidence type="ECO:0000259" key="5">
    <source>
        <dbReference type="PROSITE" id="PS50075"/>
    </source>
</evidence>
<keyword evidence="2" id="KW-0596">Phosphopantetheine</keyword>
<dbReference type="Gene3D" id="3.40.50.980">
    <property type="match status" value="6"/>
</dbReference>
<dbReference type="FunFam" id="3.30.559.10:FF:000023">
    <property type="entry name" value="Non-ribosomal peptide synthetase"/>
    <property type="match status" value="2"/>
</dbReference>
<dbReference type="Gene3D" id="3.40.109.10">
    <property type="entry name" value="NADH Oxidase"/>
    <property type="match status" value="3"/>
</dbReference>
<dbReference type="InterPro" id="IPR001242">
    <property type="entry name" value="Condensation_dom"/>
</dbReference>
<dbReference type="Proteomes" id="UP000093366">
    <property type="component" value="Unassembled WGS sequence"/>
</dbReference>
<dbReference type="Gene3D" id="3.30.559.10">
    <property type="entry name" value="Chloramphenicol acetyltransferase-like domain"/>
    <property type="match status" value="3"/>
</dbReference>
<dbReference type="EMBL" id="MAUJ01000014">
    <property type="protein sequence ID" value="OCQ18710.1"/>
    <property type="molecule type" value="Genomic_DNA"/>
</dbReference>
<dbReference type="Pfam" id="PF00550">
    <property type="entry name" value="PP-binding"/>
    <property type="match status" value="3"/>
</dbReference>
<evidence type="ECO:0000313" key="6">
    <source>
        <dbReference type="EMBL" id="OCQ18710.1"/>
    </source>
</evidence>
<dbReference type="GO" id="GO:0016491">
    <property type="term" value="F:oxidoreductase activity"/>
    <property type="evidence" value="ECO:0007669"/>
    <property type="project" value="InterPro"/>
</dbReference>
<dbReference type="RefSeq" id="WP_065792831.1">
    <property type="nucleotide sequence ID" value="NZ_MAUJ01000014.1"/>
</dbReference>
<dbReference type="Pfam" id="PF18563">
    <property type="entry name" value="TubC_N"/>
    <property type="match status" value="1"/>
</dbReference>
<gene>
    <name evidence="6" type="ORF">A7985_23360</name>
</gene>
<comment type="caution">
    <text evidence="6">The sequence shown here is derived from an EMBL/GenBank/DDBJ whole genome shotgun (WGS) entry which is preliminary data.</text>
</comment>
<dbReference type="InterPro" id="IPR045851">
    <property type="entry name" value="AMP-bd_C_sf"/>
</dbReference>
<dbReference type="InterPro" id="IPR023213">
    <property type="entry name" value="CAT-like_dom_sf"/>
</dbReference>
<dbReference type="PANTHER" id="PTHR45527:SF1">
    <property type="entry name" value="FATTY ACID SYNTHASE"/>
    <property type="match status" value="1"/>
</dbReference>
<feature type="domain" description="Carrier" evidence="5">
    <location>
        <begin position="2572"/>
        <end position="2647"/>
    </location>
</feature>
<dbReference type="SUPFAM" id="SSF47336">
    <property type="entry name" value="ACP-like"/>
    <property type="match status" value="3"/>
</dbReference>
<dbReference type="CDD" id="cd19535">
    <property type="entry name" value="Cyc_NRPS"/>
    <property type="match status" value="2"/>
</dbReference>
<dbReference type="InterPro" id="IPR036736">
    <property type="entry name" value="ACP-like_sf"/>
</dbReference>
<dbReference type="CDD" id="cd19543">
    <property type="entry name" value="DCL_NRPS"/>
    <property type="match status" value="1"/>
</dbReference>
<keyword evidence="4" id="KW-0436">Ligase</keyword>
<dbReference type="InterPro" id="IPR009081">
    <property type="entry name" value="PP-bd_ACP"/>
</dbReference>
<dbReference type="Gene3D" id="2.30.38.10">
    <property type="entry name" value="Luciferase, Domain 3"/>
    <property type="match status" value="3"/>
</dbReference>
<dbReference type="FunFam" id="3.40.50.980:FF:000001">
    <property type="entry name" value="Non-ribosomal peptide synthetase"/>
    <property type="match status" value="2"/>
</dbReference>
<dbReference type="GO" id="GO:0031177">
    <property type="term" value="F:phosphopantetheine binding"/>
    <property type="evidence" value="ECO:0007669"/>
    <property type="project" value="InterPro"/>
</dbReference>
<proteinExistence type="predicted"/>
<dbReference type="Gene3D" id="1.10.10.1830">
    <property type="entry name" value="Non-ribosomal peptide synthase, adenylation domain"/>
    <property type="match status" value="1"/>
</dbReference>
<dbReference type="PROSITE" id="PS00012">
    <property type="entry name" value="PHOSPHOPANTETHEINE"/>
    <property type="match status" value="3"/>
</dbReference>
<dbReference type="InterPro" id="IPR057737">
    <property type="entry name" value="Condensation_MtbB-like"/>
</dbReference>
<dbReference type="InterPro" id="IPR041464">
    <property type="entry name" value="TubC_N"/>
</dbReference>
<dbReference type="SUPFAM" id="SSF52777">
    <property type="entry name" value="CoA-dependent acyltransferases"/>
    <property type="match status" value="6"/>
</dbReference>
<dbReference type="CDD" id="cd02142">
    <property type="entry name" value="McbC_SagB-like_oxidoreductase"/>
    <property type="match status" value="2"/>
</dbReference>
<dbReference type="FunFam" id="3.40.50.12780:FF:000012">
    <property type="entry name" value="Non-ribosomal peptide synthetase"/>
    <property type="match status" value="2"/>
</dbReference>
<accession>A0A1C0TJR3</accession>
<dbReference type="Pfam" id="PF13193">
    <property type="entry name" value="AMP-binding_C"/>
    <property type="match status" value="1"/>
</dbReference>
<keyword evidence="3" id="KW-0597">Phosphoprotein</keyword>
<dbReference type="FunFam" id="3.30.559.30:FF:000006">
    <property type="entry name" value="Yersiniabactin polyketide/non-ribosomal peptide synthetase"/>
    <property type="match status" value="2"/>
</dbReference>
<dbReference type="Gene3D" id="3.30.559.30">
    <property type="entry name" value="Nonribosomal peptide synthetase, condensation domain"/>
    <property type="match status" value="3"/>
</dbReference>
<dbReference type="GO" id="GO:0005737">
    <property type="term" value="C:cytoplasm"/>
    <property type="evidence" value="ECO:0007669"/>
    <property type="project" value="TreeGrafter"/>
</dbReference>
<dbReference type="FunFam" id="3.30.300.30:FF:000015">
    <property type="entry name" value="Nonribosomal peptide synthase SidD"/>
    <property type="match status" value="1"/>
</dbReference>
<dbReference type="GO" id="GO:0016874">
    <property type="term" value="F:ligase activity"/>
    <property type="evidence" value="ECO:0007669"/>
    <property type="project" value="UniProtKB-KW"/>
</dbReference>
<evidence type="ECO:0000256" key="3">
    <source>
        <dbReference type="ARBA" id="ARBA00022553"/>
    </source>
</evidence>
<dbReference type="InterPro" id="IPR044894">
    <property type="entry name" value="TubC_N_sf"/>
</dbReference>